<protein>
    <submittedName>
        <fullName evidence="1">Uncharacterized protein</fullName>
    </submittedName>
</protein>
<proteinExistence type="predicted"/>
<name>A0A1P8VTR5_KLEPN</name>
<organism evidence="1">
    <name type="scientific">Klebsiella pneumoniae</name>
    <dbReference type="NCBI Taxonomy" id="573"/>
    <lineage>
        <taxon>Bacteria</taxon>
        <taxon>Pseudomonadati</taxon>
        <taxon>Pseudomonadota</taxon>
        <taxon>Gammaproteobacteria</taxon>
        <taxon>Enterobacterales</taxon>
        <taxon>Enterobacteriaceae</taxon>
        <taxon>Klebsiella/Raoultella group</taxon>
        <taxon>Klebsiella</taxon>
        <taxon>Klebsiella pneumoniae complex</taxon>
    </lineage>
</organism>
<geneLocation type="plasmid" evidence="1">
    <name>pRJ119-NDM1</name>
</geneLocation>
<keyword evidence="1" id="KW-0614">Plasmid</keyword>
<accession>A0A1P8VTR5</accession>
<sequence>MTLSRWYTSITFRGKYMCVTEIRLSIFSDLRGGKHAKNMIIKPSE</sequence>
<evidence type="ECO:0000313" key="1">
    <source>
        <dbReference type="EMBL" id="APZ80009.1"/>
    </source>
</evidence>
<reference evidence="1" key="1">
    <citation type="submission" date="2016-09" db="EMBL/GenBank/DDBJ databases">
        <title>Coexistence of blaOXA-48 and truncated-blaNDM-1 on different plasmids in a Klebsiella pneumonia isolate in China.</title>
        <authorList>
            <person name="Xie L."/>
            <person name="Sun J."/>
        </authorList>
    </citation>
    <scope>NUCLEOTIDE SEQUENCE</scope>
    <source>
        <strain evidence="1">RJ119</strain>
        <plasmid evidence="1">pRJ119-NDM1</plasmid>
    </source>
</reference>
<dbReference type="EMBL" id="KX636095">
    <property type="protein sequence ID" value="APZ80009.1"/>
    <property type="molecule type" value="Genomic_DNA"/>
</dbReference>
<dbReference type="AlphaFoldDB" id="A0A1P8VTR5"/>